<dbReference type="AlphaFoldDB" id="A0A9P0EJV4"/>
<dbReference type="GO" id="GO:0005524">
    <property type="term" value="F:ATP binding"/>
    <property type="evidence" value="ECO:0007669"/>
    <property type="project" value="UniProtKB-UniRule"/>
</dbReference>
<comment type="catalytic activity">
    <reaction evidence="7">
        <text>L-threonyl-[protein] + ATP = O-phospho-L-threonyl-[protein] + ADP + H(+)</text>
        <dbReference type="Rhea" id="RHEA:46608"/>
        <dbReference type="Rhea" id="RHEA-COMP:11060"/>
        <dbReference type="Rhea" id="RHEA-COMP:11605"/>
        <dbReference type="ChEBI" id="CHEBI:15378"/>
        <dbReference type="ChEBI" id="CHEBI:30013"/>
        <dbReference type="ChEBI" id="CHEBI:30616"/>
        <dbReference type="ChEBI" id="CHEBI:61977"/>
        <dbReference type="ChEBI" id="CHEBI:456216"/>
        <dbReference type="EC" id="2.7.11.1"/>
    </reaction>
</comment>
<dbReference type="PROSITE" id="PS00107">
    <property type="entry name" value="PROTEIN_KINASE_ATP"/>
    <property type="match status" value="1"/>
</dbReference>
<dbReference type="GO" id="GO:0000245">
    <property type="term" value="P:spliceosomal complex assembly"/>
    <property type="evidence" value="ECO:0007669"/>
    <property type="project" value="TreeGrafter"/>
</dbReference>
<keyword evidence="12" id="KW-1185">Reference proteome</keyword>
<keyword evidence="5" id="KW-0418">Kinase</keyword>
<dbReference type="PANTHER" id="PTHR47634">
    <property type="entry name" value="PROTEIN KINASE DOMAIN-CONTAINING PROTEIN-RELATED"/>
    <property type="match status" value="1"/>
</dbReference>
<proteinExistence type="predicted"/>
<dbReference type="Gene3D" id="1.10.510.10">
    <property type="entry name" value="Transferase(Phosphotransferase) domain 1"/>
    <property type="match status" value="1"/>
</dbReference>
<protein>
    <recommendedName>
        <fullName evidence="1">non-specific serine/threonine protein kinase</fullName>
        <ecNumber evidence="1">2.7.11.1</ecNumber>
    </recommendedName>
</protein>
<dbReference type="GO" id="GO:0004674">
    <property type="term" value="F:protein serine/threonine kinase activity"/>
    <property type="evidence" value="ECO:0007669"/>
    <property type="project" value="UniProtKB-KW"/>
</dbReference>
<evidence type="ECO:0000256" key="7">
    <source>
        <dbReference type="ARBA" id="ARBA00047899"/>
    </source>
</evidence>
<dbReference type="Gene3D" id="3.30.200.20">
    <property type="entry name" value="Phosphorylase Kinase, domain 1"/>
    <property type="match status" value="1"/>
</dbReference>
<dbReference type="InterPro" id="IPR051334">
    <property type="entry name" value="SRPK"/>
</dbReference>
<evidence type="ECO:0000313" key="12">
    <source>
        <dbReference type="Proteomes" id="UP000775872"/>
    </source>
</evidence>
<reference evidence="11 12" key="2">
    <citation type="submission" date="2021-10" db="EMBL/GenBank/DDBJ databases">
        <authorList>
            <person name="Piombo E."/>
        </authorList>
    </citation>
    <scope>NUCLEOTIDE SEQUENCE [LARGE SCALE GENOMIC DNA]</scope>
</reference>
<dbReference type="EMBL" id="CABFOC020000035">
    <property type="protein sequence ID" value="CAH0050333.1"/>
    <property type="molecule type" value="Genomic_DNA"/>
</dbReference>
<accession>A0A9P0EJV4</accession>
<feature type="binding site" evidence="9">
    <location>
        <position position="78"/>
    </location>
    <ligand>
        <name>ATP</name>
        <dbReference type="ChEBI" id="CHEBI:30616"/>
    </ligand>
</feature>
<evidence type="ECO:0000256" key="1">
    <source>
        <dbReference type="ARBA" id="ARBA00012513"/>
    </source>
</evidence>
<organism evidence="11 12">
    <name type="scientific">Clonostachys solani</name>
    <dbReference type="NCBI Taxonomy" id="160281"/>
    <lineage>
        <taxon>Eukaryota</taxon>
        <taxon>Fungi</taxon>
        <taxon>Dikarya</taxon>
        <taxon>Ascomycota</taxon>
        <taxon>Pezizomycotina</taxon>
        <taxon>Sordariomycetes</taxon>
        <taxon>Hypocreomycetidae</taxon>
        <taxon>Hypocreales</taxon>
        <taxon>Bionectriaceae</taxon>
        <taxon>Clonostachys</taxon>
    </lineage>
</organism>
<evidence type="ECO:0000256" key="5">
    <source>
        <dbReference type="ARBA" id="ARBA00022777"/>
    </source>
</evidence>
<evidence type="ECO:0000256" key="6">
    <source>
        <dbReference type="ARBA" id="ARBA00022840"/>
    </source>
</evidence>
<feature type="domain" description="Protein kinase" evidence="10">
    <location>
        <begin position="49"/>
        <end position="404"/>
    </location>
</feature>
<evidence type="ECO:0000256" key="2">
    <source>
        <dbReference type="ARBA" id="ARBA00022527"/>
    </source>
</evidence>
<dbReference type="SMART" id="SM00220">
    <property type="entry name" value="S_TKc"/>
    <property type="match status" value="1"/>
</dbReference>
<dbReference type="GO" id="GO:0005737">
    <property type="term" value="C:cytoplasm"/>
    <property type="evidence" value="ECO:0007669"/>
    <property type="project" value="TreeGrafter"/>
</dbReference>
<dbReference type="Pfam" id="PF00069">
    <property type="entry name" value="Pkinase"/>
    <property type="match status" value="2"/>
</dbReference>
<evidence type="ECO:0000259" key="10">
    <source>
        <dbReference type="PROSITE" id="PS50011"/>
    </source>
</evidence>
<dbReference type="EC" id="2.7.11.1" evidence="1"/>
<dbReference type="PROSITE" id="PS50011">
    <property type="entry name" value="PROTEIN_KINASE_DOM"/>
    <property type="match status" value="1"/>
</dbReference>
<dbReference type="OrthoDB" id="5979581at2759"/>
<evidence type="ECO:0000256" key="3">
    <source>
        <dbReference type="ARBA" id="ARBA00022679"/>
    </source>
</evidence>
<keyword evidence="4 9" id="KW-0547">Nucleotide-binding</keyword>
<evidence type="ECO:0000256" key="4">
    <source>
        <dbReference type="ARBA" id="ARBA00022741"/>
    </source>
</evidence>
<evidence type="ECO:0000256" key="9">
    <source>
        <dbReference type="PROSITE-ProRule" id="PRU10141"/>
    </source>
</evidence>
<dbReference type="Proteomes" id="UP000775872">
    <property type="component" value="Unassembled WGS sequence"/>
</dbReference>
<evidence type="ECO:0000256" key="8">
    <source>
        <dbReference type="ARBA" id="ARBA00048679"/>
    </source>
</evidence>
<dbReference type="InterPro" id="IPR011009">
    <property type="entry name" value="Kinase-like_dom_sf"/>
</dbReference>
<evidence type="ECO:0000313" key="11">
    <source>
        <dbReference type="EMBL" id="CAH0050333.1"/>
    </source>
</evidence>
<dbReference type="GO" id="GO:0050684">
    <property type="term" value="P:regulation of mRNA processing"/>
    <property type="evidence" value="ECO:0007669"/>
    <property type="project" value="TreeGrafter"/>
</dbReference>
<dbReference type="GO" id="GO:0005634">
    <property type="term" value="C:nucleus"/>
    <property type="evidence" value="ECO:0007669"/>
    <property type="project" value="TreeGrafter"/>
</dbReference>
<sequence length="424" mass="47662">MTTFYFGGDGEESEKLFRYRPGGLHPVILGEVLPKLGTCVDDQVKKPRYRILLKLGFGGFSTVWLARDVDEKRYVALKICQGSDQPTQRSTEAEILHHLHQVDSDALGHENILEIYDSFTVRGPNGFHACIVTEVVLPLRRMSIEKHGSPQRLAQQALAGFDFLHRHGVVHGDPHYNNFGIALPQLQEAKELDVMDQFSDPVLVPVVPHDPFLPLESFPAYLTETSPLEELIQARNLLPSPEEMCLKIIDFGRACWADEIPSDLPGATPVANRPPEVVMHMLSNGEIGSVWSKEADIWAIGCMIHELRGGYMVSSWGNLQSQLYDALCLGGSPPKDWSDFLSSQKPSYGTEVWKQPVFDTDKAWSRRLKNEPDRETFLDLIRKMVTTRPSDRTQIAMLYDHRYFSDGSDSESGDSDKANCGHNN</sequence>
<comment type="caution">
    <text evidence="11">The sequence shown here is derived from an EMBL/GenBank/DDBJ whole genome shotgun (WGS) entry which is preliminary data.</text>
</comment>
<reference evidence="12" key="1">
    <citation type="submission" date="2019-06" db="EMBL/GenBank/DDBJ databases">
        <authorList>
            <person name="Broberg M."/>
        </authorList>
    </citation>
    <scope>NUCLEOTIDE SEQUENCE [LARGE SCALE GENOMIC DNA]</scope>
</reference>
<feature type="non-terminal residue" evidence="11">
    <location>
        <position position="1"/>
    </location>
</feature>
<dbReference type="SUPFAM" id="SSF56112">
    <property type="entry name" value="Protein kinase-like (PK-like)"/>
    <property type="match status" value="1"/>
</dbReference>
<keyword evidence="2" id="KW-0723">Serine/threonine-protein kinase</keyword>
<name>A0A9P0EJV4_9HYPO</name>
<dbReference type="InterPro" id="IPR000719">
    <property type="entry name" value="Prot_kinase_dom"/>
</dbReference>
<dbReference type="InterPro" id="IPR017441">
    <property type="entry name" value="Protein_kinase_ATP_BS"/>
</dbReference>
<keyword evidence="6 9" id="KW-0067">ATP-binding</keyword>
<dbReference type="PANTHER" id="PTHR47634:SF9">
    <property type="entry name" value="PROTEIN KINASE DOMAIN-CONTAINING PROTEIN-RELATED"/>
    <property type="match status" value="1"/>
</dbReference>
<keyword evidence="3" id="KW-0808">Transferase</keyword>
<gene>
    <name evidence="11" type="ORF">CSOL1703_00002305</name>
</gene>
<comment type="catalytic activity">
    <reaction evidence="8">
        <text>L-seryl-[protein] + ATP = O-phospho-L-seryl-[protein] + ADP + H(+)</text>
        <dbReference type="Rhea" id="RHEA:17989"/>
        <dbReference type="Rhea" id="RHEA-COMP:9863"/>
        <dbReference type="Rhea" id="RHEA-COMP:11604"/>
        <dbReference type="ChEBI" id="CHEBI:15378"/>
        <dbReference type="ChEBI" id="CHEBI:29999"/>
        <dbReference type="ChEBI" id="CHEBI:30616"/>
        <dbReference type="ChEBI" id="CHEBI:83421"/>
        <dbReference type="ChEBI" id="CHEBI:456216"/>
        <dbReference type="EC" id="2.7.11.1"/>
    </reaction>
</comment>